<dbReference type="Proteomes" id="UP000265520">
    <property type="component" value="Unassembled WGS sequence"/>
</dbReference>
<protein>
    <submittedName>
        <fullName evidence="2">Uncharacterized protein</fullName>
    </submittedName>
</protein>
<comment type="caution">
    <text evidence="2">The sequence shown here is derived from an EMBL/GenBank/DDBJ whole genome shotgun (WGS) entry which is preliminary data.</text>
</comment>
<evidence type="ECO:0000313" key="2">
    <source>
        <dbReference type="EMBL" id="MCH86301.1"/>
    </source>
</evidence>
<feature type="region of interest" description="Disordered" evidence="1">
    <location>
        <begin position="1"/>
        <end position="125"/>
    </location>
</feature>
<keyword evidence="3" id="KW-1185">Reference proteome</keyword>
<dbReference type="AlphaFoldDB" id="A0A392MG63"/>
<evidence type="ECO:0000313" key="3">
    <source>
        <dbReference type="Proteomes" id="UP000265520"/>
    </source>
</evidence>
<gene>
    <name evidence="2" type="ORF">A2U01_0007155</name>
</gene>
<dbReference type="EMBL" id="LXQA010010096">
    <property type="protein sequence ID" value="MCH86301.1"/>
    <property type="molecule type" value="Genomic_DNA"/>
</dbReference>
<name>A0A392MG63_9FABA</name>
<sequence length="125" mass="14494">MVRQRTGYHEHKNHQSNNQPIGETRSWNASNNTKHRNQPDPNEFRRVLRHGSRRCRLPKQPPTAAEQKIWKSAHLESQTQTDRKPTTMLIETLETPNTKPNRDGGAGARRSKTDEAVHNHPVRRP</sequence>
<feature type="compositionally biased region" description="Basic residues" evidence="1">
    <location>
        <begin position="47"/>
        <end position="57"/>
    </location>
</feature>
<proteinExistence type="predicted"/>
<feature type="compositionally biased region" description="Polar residues" evidence="1">
    <location>
        <begin position="15"/>
        <end position="32"/>
    </location>
</feature>
<evidence type="ECO:0000256" key="1">
    <source>
        <dbReference type="SAM" id="MobiDB-lite"/>
    </source>
</evidence>
<accession>A0A392MG63</accession>
<organism evidence="2 3">
    <name type="scientific">Trifolium medium</name>
    <dbReference type="NCBI Taxonomy" id="97028"/>
    <lineage>
        <taxon>Eukaryota</taxon>
        <taxon>Viridiplantae</taxon>
        <taxon>Streptophyta</taxon>
        <taxon>Embryophyta</taxon>
        <taxon>Tracheophyta</taxon>
        <taxon>Spermatophyta</taxon>
        <taxon>Magnoliopsida</taxon>
        <taxon>eudicotyledons</taxon>
        <taxon>Gunneridae</taxon>
        <taxon>Pentapetalae</taxon>
        <taxon>rosids</taxon>
        <taxon>fabids</taxon>
        <taxon>Fabales</taxon>
        <taxon>Fabaceae</taxon>
        <taxon>Papilionoideae</taxon>
        <taxon>50 kb inversion clade</taxon>
        <taxon>NPAAA clade</taxon>
        <taxon>Hologalegina</taxon>
        <taxon>IRL clade</taxon>
        <taxon>Trifolieae</taxon>
        <taxon>Trifolium</taxon>
    </lineage>
</organism>
<reference evidence="2 3" key="1">
    <citation type="journal article" date="2018" name="Front. Plant Sci.">
        <title>Red Clover (Trifolium pratense) and Zigzag Clover (T. medium) - A Picture of Genomic Similarities and Differences.</title>
        <authorList>
            <person name="Dluhosova J."/>
            <person name="Istvanek J."/>
            <person name="Nedelnik J."/>
            <person name="Repkova J."/>
        </authorList>
    </citation>
    <scope>NUCLEOTIDE SEQUENCE [LARGE SCALE GENOMIC DNA]</scope>
    <source>
        <strain evidence="3">cv. 10/8</strain>
        <tissue evidence="2">Leaf</tissue>
    </source>
</reference>